<dbReference type="SMART" id="SM00878">
    <property type="entry name" value="Biotin_carb_C"/>
    <property type="match status" value="1"/>
</dbReference>
<dbReference type="GO" id="GO:0009317">
    <property type="term" value="C:acetyl-CoA carboxylase complex"/>
    <property type="evidence" value="ECO:0007669"/>
    <property type="project" value="InterPro"/>
</dbReference>
<dbReference type="InterPro" id="IPR005481">
    <property type="entry name" value="BC-like_N"/>
</dbReference>
<keyword evidence="6" id="KW-0547">Nucleotide-binding</keyword>
<evidence type="ECO:0000256" key="4">
    <source>
        <dbReference type="ARBA" id="ARBA00022516"/>
    </source>
</evidence>
<evidence type="ECO:0000313" key="14">
    <source>
        <dbReference type="EMBL" id="EKO14853.1"/>
    </source>
</evidence>
<evidence type="ECO:0000256" key="11">
    <source>
        <dbReference type="ARBA" id="ARBA00023267"/>
    </source>
</evidence>
<gene>
    <name evidence="14" type="ORF">LEP1GSC081_1393</name>
</gene>
<keyword evidence="9" id="KW-0443">Lipid metabolism</keyword>
<dbReference type="AlphaFoldDB" id="A0A0E2B0V3"/>
<reference evidence="14 15" key="1">
    <citation type="submission" date="2012-10" db="EMBL/GenBank/DDBJ databases">
        <authorList>
            <person name="Harkins D.M."/>
            <person name="Durkin A.S."/>
            <person name="Brinkac L.M."/>
            <person name="Selengut J.D."/>
            <person name="Sanka R."/>
            <person name="DePew J."/>
            <person name="Purushe J."/>
            <person name="Peacock S.J."/>
            <person name="Thaipadungpanit J."/>
            <person name="Wuthiekanun V.W."/>
            <person name="Day N.P."/>
            <person name="Vinetz J.M."/>
            <person name="Sutton G.G."/>
            <person name="Nelson W.C."/>
            <person name="Fouts D.E."/>
        </authorList>
    </citation>
    <scope>NUCLEOTIDE SEQUENCE [LARGE SCALE GENOMIC DNA]</scope>
    <source>
        <strain evidence="14 15">H1</strain>
    </source>
</reference>
<dbReference type="Pfam" id="PF02786">
    <property type="entry name" value="CPSase_L_D2"/>
    <property type="match status" value="1"/>
</dbReference>
<dbReference type="InterPro" id="IPR005479">
    <property type="entry name" value="CPAse_ATP-bd"/>
</dbReference>
<dbReference type="InterPro" id="IPR011053">
    <property type="entry name" value="Single_hybrid_motif"/>
</dbReference>
<evidence type="ECO:0000256" key="3">
    <source>
        <dbReference type="ARBA" id="ARBA00005194"/>
    </source>
</evidence>
<keyword evidence="7" id="KW-0276">Fatty acid metabolism</keyword>
<evidence type="ECO:0000256" key="2">
    <source>
        <dbReference type="ARBA" id="ARBA00003761"/>
    </source>
</evidence>
<dbReference type="Pfam" id="PF00289">
    <property type="entry name" value="Biotin_carb_N"/>
    <property type="match status" value="1"/>
</dbReference>
<dbReference type="PROSITE" id="PS50979">
    <property type="entry name" value="BC"/>
    <property type="match status" value="1"/>
</dbReference>
<comment type="cofactor">
    <cofactor evidence="1">
        <name>biotin</name>
        <dbReference type="ChEBI" id="CHEBI:57586"/>
    </cofactor>
</comment>
<dbReference type="Gene3D" id="2.40.50.100">
    <property type="match status" value="1"/>
</dbReference>
<evidence type="ECO:0000256" key="8">
    <source>
        <dbReference type="ARBA" id="ARBA00022840"/>
    </source>
</evidence>
<comment type="function">
    <text evidence="2">This protein is a component of the acetyl coenzyme A carboxylase complex; first, biotin carboxylase catalyzes the carboxylation of the carrier protein and then the transcarboxylase transfers the carboxyl group to form malonyl-CoA.</text>
</comment>
<evidence type="ECO:0000256" key="1">
    <source>
        <dbReference type="ARBA" id="ARBA00001953"/>
    </source>
</evidence>
<dbReference type="SUPFAM" id="SSF52440">
    <property type="entry name" value="PreATP-grasp domain"/>
    <property type="match status" value="1"/>
</dbReference>
<dbReference type="PROSITE" id="PS00188">
    <property type="entry name" value="BIOTIN"/>
    <property type="match status" value="1"/>
</dbReference>
<keyword evidence="5" id="KW-0436">Ligase</keyword>
<dbReference type="InterPro" id="IPR016185">
    <property type="entry name" value="PreATP-grasp_dom_sf"/>
</dbReference>
<accession>A0A0E2B0V3</accession>
<dbReference type="PROSITE" id="PS50968">
    <property type="entry name" value="BIOTINYL_LIPOYL"/>
    <property type="match status" value="1"/>
</dbReference>
<sequence length="915" mass="102400">MIDFQNNRIQFHQSSSPWIRSFSLESIKCLIVCRGPVRKEAMEIFDLIGIREYGILLSEKDSVVYPMALAPELRGFRFPNNIHRVPDYMGAGKEEKMERIEQIISIAKDNKYTHIFAGYGFMAEDSEFISAIEKSGVIFMGPASYVADQAGSKDAAKKIARKLEVSVTPGVDNISSLALLAKAPDAKSLEKIAKEKGIDFVFDPSLSLEVNAENLLELGYSKIIELVSITDLQVEAEKECKKIWEKYSKNRIRFKYIGGGGGKGQRVVSKPEEVKGAVQEILSESKVTAPGTNKNFLIELNIENTRHNEIQLIGNGEWCLALGGRDCSVQMHEQKLLELSLTQELLEKEIAVCVATHPKKAEVLKGDLKVLREMEEQSERFGAAVKLNSVSTFESIVEGTNHFFMEVNTRIQVEHRVTETVYSLKFKNPENQNEFFIVDSLIEAMALLSLHGKRLQKPERIFRFPSGAEVRINATNKAIQPHAGGVIMNWSKPLADEIRDDQGISIRNPDMGLFVHYKVAGAYDSNIALLISHGENRKDNLIRLGNILRKTELRGYDLQTNLLVHYGLIHWILGKDAMFKPSTSFMISYLAGVGALEKIIKDVDLEIAWKKMISEASSADLKKVLSRKLTLITRPIGELIKDAHLAAGFIGFHLNRSWKISGSKIEWLRNPIFILADLYHYLNMEADPNLPPSEQIWDHDDEVLQKALSFYQELAKRTGISADSIELVTSLNSGKSLNGIESGLLQSVFTSHNGYQAGLELLKLIPYAGLSSGFYKLEVDEKLEAVIPEEFRKTETRDSLIKFLAPPPKASSDEIVAPMGGMFYSKEAPDLPPMVKVGDHFKAGQPLFIVEVMKMFNKISAPFSGTVKEILLNDSDGKIISKGQTIFKIVPDEVIHIETETEVAERKKKVTLSLI</sequence>
<dbReference type="CDD" id="cd06850">
    <property type="entry name" value="biotinyl_domain"/>
    <property type="match status" value="1"/>
</dbReference>
<dbReference type="InterPro" id="IPR001882">
    <property type="entry name" value="Biotin_BS"/>
</dbReference>
<dbReference type="GO" id="GO:0006633">
    <property type="term" value="P:fatty acid biosynthetic process"/>
    <property type="evidence" value="ECO:0007669"/>
    <property type="project" value="UniProtKB-UniPathway"/>
</dbReference>
<keyword evidence="11" id="KW-0092">Biotin</keyword>
<proteinExistence type="predicted"/>
<dbReference type="Proteomes" id="UP000006253">
    <property type="component" value="Unassembled WGS sequence"/>
</dbReference>
<dbReference type="PROSITE" id="PS00867">
    <property type="entry name" value="CPSASE_2"/>
    <property type="match status" value="1"/>
</dbReference>
<comment type="caution">
    <text evidence="14">The sequence shown here is derived from an EMBL/GenBank/DDBJ whole genome shotgun (WGS) entry which is preliminary data.</text>
</comment>
<dbReference type="EMBL" id="AHMY02000051">
    <property type="protein sequence ID" value="EKO14853.1"/>
    <property type="molecule type" value="Genomic_DNA"/>
</dbReference>
<evidence type="ECO:0000256" key="5">
    <source>
        <dbReference type="ARBA" id="ARBA00022598"/>
    </source>
</evidence>
<evidence type="ECO:0000256" key="7">
    <source>
        <dbReference type="ARBA" id="ARBA00022832"/>
    </source>
</evidence>
<evidence type="ECO:0000256" key="6">
    <source>
        <dbReference type="ARBA" id="ARBA00022741"/>
    </source>
</evidence>
<dbReference type="InterPro" id="IPR005482">
    <property type="entry name" value="Biotin_COase_C"/>
</dbReference>
<evidence type="ECO:0000259" key="12">
    <source>
        <dbReference type="PROSITE" id="PS50968"/>
    </source>
</evidence>
<dbReference type="RefSeq" id="WP_004766231.1">
    <property type="nucleotide sequence ID" value="NZ_AHMY02000051.1"/>
</dbReference>
<dbReference type="InterPro" id="IPR011764">
    <property type="entry name" value="Biotin_carboxylation_dom"/>
</dbReference>
<dbReference type="PANTHER" id="PTHR48095">
    <property type="entry name" value="PYRUVATE CARBOXYLASE SUBUNIT A"/>
    <property type="match status" value="1"/>
</dbReference>
<dbReference type="GO" id="GO:0005524">
    <property type="term" value="F:ATP binding"/>
    <property type="evidence" value="ECO:0007669"/>
    <property type="project" value="UniProtKB-KW"/>
</dbReference>
<dbReference type="Gene3D" id="3.30.470.20">
    <property type="entry name" value="ATP-grasp fold, B domain"/>
    <property type="match status" value="1"/>
</dbReference>
<organism evidence="14 15">
    <name type="scientific">Leptospira kirschneri str. H1</name>
    <dbReference type="NCBI Taxonomy" id="1049966"/>
    <lineage>
        <taxon>Bacteria</taxon>
        <taxon>Pseudomonadati</taxon>
        <taxon>Spirochaetota</taxon>
        <taxon>Spirochaetia</taxon>
        <taxon>Leptospirales</taxon>
        <taxon>Leptospiraceae</taxon>
        <taxon>Leptospira</taxon>
    </lineage>
</organism>
<evidence type="ECO:0000313" key="15">
    <source>
        <dbReference type="Proteomes" id="UP000006253"/>
    </source>
</evidence>
<dbReference type="InterPro" id="IPR051602">
    <property type="entry name" value="ACC_Biotin_Carboxylase"/>
</dbReference>
<keyword evidence="8" id="KW-0067">ATP-binding</keyword>
<dbReference type="SUPFAM" id="SSF51246">
    <property type="entry name" value="Rudiment single hybrid motif"/>
    <property type="match status" value="1"/>
</dbReference>
<keyword evidence="4" id="KW-0444">Lipid biosynthesis</keyword>
<dbReference type="UniPathway" id="UPA00094"/>
<feature type="domain" description="Lipoyl-binding" evidence="12">
    <location>
        <begin position="800"/>
        <end position="890"/>
    </location>
</feature>
<name>A0A0E2B0V3_9LEPT</name>
<dbReference type="GO" id="GO:0003989">
    <property type="term" value="F:acetyl-CoA carboxylase activity"/>
    <property type="evidence" value="ECO:0007669"/>
    <property type="project" value="InterPro"/>
</dbReference>
<dbReference type="SUPFAM" id="SSF56059">
    <property type="entry name" value="Glutathione synthetase ATP-binding domain-like"/>
    <property type="match status" value="1"/>
</dbReference>
<dbReference type="Pfam" id="PF00364">
    <property type="entry name" value="Biotin_lipoyl"/>
    <property type="match status" value="1"/>
</dbReference>
<evidence type="ECO:0000259" key="13">
    <source>
        <dbReference type="PROSITE" id="PS50979"/>
    </source>
</evidence>
<dbReference type="PANTHER" id="PTHR48095:SF4">
    <property type="entry name" value="BIOTIN CARBOXYL CARRIER PROTEIN OF ACETYL-COA CARBOXYLASE"/>
    <property type="match status" value="1"/>
</dbReference>
<dbReference type="InterPro" id="IPR001249">
    <property type="entry name" value="AcCoA_biotinCC"/>
</dbReference>
<dbReference type="SUPFAM" id="SSF51230">
    <property type="entry name" value="Single hybrid motif"/>
    <property type="match status" value="1"/>
</dbReference>
<comment type="pathway">
    <text evidence="3">Lipid metabolism; fatty acid biosynthesis.</text>
</comment>
<evidence type="ECO:0000256" key="9">
    <source>
        <dbReference type="ARBA" id="ARBA00023098"/>
    </source>
</evidence>
<feature type="domain" description="Biotin carboxylation" evidence="13">
    <location>
        <begin position="25"/>
        <end position="591"/>
    </location>
</feature>
<keyword evidence="10" id="KW-0275">Fatty acid biosynthesis</keyword>
<protein>
    <submittedName>
        <fullName evidence="14">Biotin-requiring enzyme</fullName>
    </submittedName>
</protein>
<dbReference type="Gene3D" id="3.40.50.20">
    <property type="match status" value="1"/>
</dbReference>
<dbReference type="PRINTS" id="PR01071">
    <property type="entry name" value="ACOABIOTINCC"/>
</dbReference>
<dbReference type="InterPro" id="IPR011054">
    <property type="entry name" value="Rudment_hybrid_motif"/>
</dbReference>
<evidence type="ECO:0000256" key="10">
    <source>
        <dbReference type="ARBA" id="ARBA00023160"/>
    </source>
</evidence>
<dbReference type="InterPro" id="IPR000089">
    <property type="entry name" value="Biotin_lipoyl"/>
</dbReference>